<accession>A0A0A9BVZ0</accession>
<sequence length="13" mass="1556">MIWIFRSSNCNGQ</sequence>
<dbReference type="EMBL" id="GBRH01229706">
    <property type="protein sequence ID" value="JAD68189.1"/>
    <property type="molecule type" value="Transcribed_RNA"/>
</dbReference>
<evidence type="ECO:0000313" key="1">
    <source>
        <dbReference type="EMBL" id="JAD68189.1"/>
    </source>
</evidence>
<reference evidence="1" key="2">
    <citation type="journal article" date="2015" name="Data Brief">
        <title>Shoot transcriptome of the giant reed, Arundo donax.</title>
        <authorList>
            <person name="Barrero R.A."/>
            <person name="Guerrero F.D."/>
            <person name="Moolhuijzen P."/>
            <person name="Goolsby J.A."/>
            <person name="Tidwell J."/>
            <person name="Bellgard S.E."/>
            <person name="Bellgard M.I."/>
        </authorList>
    </citation>
    <scope>NUCLEOTIDE SEQUENCE</scope>
    <source>
        <tissue evidence="1">Shoot tissue taken approximately 20 cm above the soil surface</tissue>
    </source>
</reference>
<protein>
    <submittedName>
        <fullName evidence="1">Uncharacterized protein</fullName>
    </submittedName>
</protein>
<reference evidence="1" key="1">
    <citation type="submission" date="2014-09" db="EMBL/GenBank/DDBJ databases">
        <authorList>
            <person name="Magalhaes I.L.F."/>
            <person name="Oliveira U."/>
            <person name="Santos F.R."/>
            <person name="Vidigal T.H.D.A."/>
            <person name="Brescovit A.D."/>
            <person name="Santos A.J."/>
        </authorList>
    </citation>
    <scope>NUCLEOTIDE SEQUENCE</scope>
    <source>
        <tissue evidence="1">Shoot tissue taken approximately 20 cm above the soil surface</tissue>
    </source>
</reference>
<organism evidence="1">
    <name type="scientific">Arundo donax</name>
    <name type="common">Giant reed</name>
    <name type="synonym">Donax arundinaceus</name>
    <dbReference type="NCBI Taxonomy" id="35708"/>
    <lineage>
        <taxon>Eukaryota</taxon>
        <taxon>Viridiplantae</taxon>
        <taxon>Streptophyta</taxon>
        <taxon>Embryophyta</taxon>
        <taxon>Tracheophyta</taxon>
        <taxon>Spermatophyta</taxon>
        <taxon>Magnoliopsida</taxon>
        <taxon>Liliopsida</taxon>
        <taxon>Poales</taxon>
        <taxon>Poaceae</taxon>
        <taxon>PACMAD clade</taxon>
        <taxon>Arundinoideae</taxon>
        <taxon>Arundineae</taxon>
        <taxon>Arundo</taxon>
    </lineage>
</organism>
<proteinExistence type="predicted"/>
<name>A0A0A9BVZ0_ARUDO</name>